<accession>A0A1M5EEZ1</accession>
<evidence type="ECO:0000313" key="3">
    <source>
        <dbReference type="Proteomes" id="UP000184406"/>
    </source>
</evidence>
<evidence type="ECO:0000313" key="2">
    <source>
        <dbReference type="EMBL" id="SHF77730.1"/>
    </source>
</evidence>
<name>A0A1M5EEZ1_9FLAO</name>
<dbReference type="PROSITE" id="PS51257">
    <property type="entry name" value="PROKAR_LIPOPROTEIN"/>
    <property type="match status" value="1"/>
</dbReference>
<protein>
    <submittedName>
        <fullName evidence="2">Putative auto-transporter adhesin, head GIN domain</fullName>
    </submittedName>
</protein>
<dbReference type="Proteomes" id="UP000184406">
    <property type="component" value="Unassembled WGS sequence"/>
</dbReference>
<evidence type="ECO:0000259" key="1">
    <source>
        <dbReference type="Pfam" id="PF10988"/>
    </source>
</evidence>
<sequence length="240" mass="26308">MNKISKISLAIASTILLMSCEKDTITASEDITTKDHEISGYSALEVNDNFKVYINFSDTEEKFRVQANDNLHEYIKVNKESNKLTVKLDKVGRIKGKETLNVFITTKSIDNFMVKGNAKLELEDPLETDNLKIYLSGNSFFSGELAAEKLDLVSSGNCMLDFSGTVKNMDIELDGNCELSDYELSVDTLKIDLSGNSNAYLTVNNSISIDASGNSVLSYKGSATIAHQKLSSGSKIVKKG</sequence>
<dbReference type="Pfam" id="PF10988">
    <property type="entry name" value="DUF2807"/>
    <property type="match status" value="1"/>
</dbReference>
<feature type="domain" description="Putative auto-transporter adhesin head GIN" evidence="1">
    <location>
        <begin position="41"/>
        <end position="223"/>
    </location>
</feature>
<dbReference type="EMBL" id="FQUX01000007">
    <property type="protein sequence ID" value="SHF77730.1"/>
    <property type="molecule type" value="Genomic_DNA"/>
</dbReference>
<dbReference type="InterPro" id="IPR021255">
    <property type="entry name" value="DUF2807"/>
</dbReference>
<dbReference type="OrthoDB" id="1444301at2"/>
<keyword evidence="3" id="KW-1185">Reference proteome</keyword>
<dbReference type="AlphaFoldDB" id="A0A1M5EEZ1"/>
<proteinExistence type="predicted"/>
<organism evidence="2 3">
    <name type="scientific">Arenibacter palladensis</name>
    <dbReference type="NCBI Taxonomy" id="237373"/>
    <lineage>
        <taxon>Bacteria</taxon>
        <taxon>Pseudomonadati</taxon>
        <taxon>Bacteroidota</taxon>
        <taxon>Flavobacteriia</taxon>
        <taxon>Flavobacteriales</taxon>
        <taxon>Flavobacteriaceae</taxon>
        <taxon>Arenibacter</taxon>
    </lineage>
</organism>
<dbReference type="Gene3D" id="2.160.20.120">
    <property type="match status" value="1"/>
</dbReference>
<gene>
    <name evidence="2" type="ORF">SAMN03080594_107105</name>
</gene>
<reference evidence="3" key="1">
    <citation type="submission" date="2016-11" db="EMBL/GenBank/DDBJ databases">
        <authorList>
            <person name="Varghese N."/>
            <person name="Submissions S."/>
        </authorList>
    </citation>
    <scope>NUCLEOTIDE SEQUENCE [LARGE SCALE GENOMIC DNA]</scope>
    <source>
        <strain evidence="3">DSM 17539</strain>
    </source>
</reference>
<dbReference type="RefSeq" id="WP_084532658.1">
    <property type="nucleotide sequence ID" value="NZ_FQUX01000007.1"/>
</dbReference>